<proteinExistence type="inferred from homology"/>
<keyword evidence="5" id="KW-1185">Reference proteome</keyword>
<comment type="similarity">
    <text evidence="1">Belongs to the 'phage' integrase family.</text>
</comment>
<dbReference type="RefSeq" id="WP_124936770.1">
    <property type="nucleotide sequence ID" value="NZ_RJVQ01000003.1"/>
</dbReference>
<accession>A0A3N9THI0</accession>
<dbReference type="Gene3D" id="3.30.160.390">
    <property type="entry name" value="Integrase, DNA-binding domain"/>
    <property type="match status" value="1"/>
</dbReference>
<keyword evidence="2" id="KW-0229">DNA integration</keyword>
<evidence type="ECO:0000313" key="4">
    <source>
        <dbReference type="EMBL" id="RQW63303.1"/>
    </source>
</evidence>
<reference evidence="4 5" key="1">
    <citation type="submission" date="2018-11" db="EMBL/GenBank/DDBJ databases">
        <title>Vibrio LJC006 sp. nov., isolated from seawater during the bloom of the enteromorpha.</title>
        <authorList>
            <person name="Liang J."/>
        </authorList>
    </citation>
    <scope>NUCLEOTIDE SEQUENCE [LARGE SCALE GENOMIC DNA]</scope>
    <source>
        <strain evidence="4 5">LJC006</strain>
    </source>
</reference>
<evidence type="ECO:0000256" key="1">
    <source>
        <dbReference type="ARBA" id="ARBA00008857"/>
    </source>
</evidence>
<dbReference type="PANTHER" id="PTHR30629:SF6">
    <property type="entry name" value="PROPHAGE INTEGRASE INTA-RELATED"/>
    <property type="match status" value="1"/>
</dbReference>
<name>A0A3N9THI0_9VIBR</name>
<dbReference type="InterPro" id="IPR050808">
    <property type="entry name" value="Phage_Integrase"/>
</dbReference>
<dbReference type="Proteomes" id="UP000281112">
    <property type="component" value="Unassembled WGS sequence"/>
</dbReference>
<comment type="caution">
    <text evidence="4">The sequence shown here is derived from an EMBL/GenBank/DDBJ whole genome shotgun (WGS) entry which is preliminary data.</text>
</comment>
<dbReference type="EMBL" id="RJVQ01000003">
    <property type="protein sequence ID" value="RQW63303.1"/>
    <property type="molecule type" value="Genomic_DNA"/>
</dbReference>
<evidence type="ECO:0000313" key="5">
    <source>
        <dbReference type="Proteomes" id="UP000281112"/>
    </source>
</evidence>
<evidence type="ECO:0000256" key="2">
    <source>
        <dbReference type="ARBA" id="ARBA00022908"/>
    </source>
</evidence>
<feature type="domain" description="Integrase DNA-binding" evidence="3">
    <location>
        <begin position="8"/>
        <end position="70"/>
    </location>
</feature>
<dbReference type="PANTHER" id="PTHR30629">
    <property type="entry name" value="PROPHAGE INTEGRASE"/>
    <property type="match status" value="1"/>
</dbReference>
<dbReference type="Pfam" id="PF13356">
    <property type="entry name" value="Arm-DNA-bind_3"/>
    <property type="match status" value="1"/>
</dbReference>
<dbReference type="AlphaFoldDB" id="A0A3N9THI0"/>
<gene>
    <name evidence="4" type="ORF">EES38_08600</name>
</gene>
<protein>
    <submittedName>
        <fullName evidence="4">DUF4102 domain-containing protein</fullName>
    </submittedName>
</protein>
<dbReference type="InterPro" id="IPR038488">
    <property type="entry name" value="Integrase_DNA-bd_sf"/>
</dbReference>
<organism evidence="4 5">
    <name type="scientific">Vibrio viridaestus</name>
    <dbReference type="NCBI Taxonomy" id="2487322"/>
    <lineage>
        <taxon>Bacteria</taxon>
        <taxon>Pseudomonadati</taxon>
        <taxon>Pseudomonadota</taxon>
        <taxon>Gammaproteobacteria</taxon>
        <taxon>Vibrionales</taxon>
        <taxon>Vibrionaceae</taxon>
        <taxon>Vibrio</taxon>
    </lineage>
</organism>
<evidence type="ECO:0000259" key="3">
    <source>
        <dbReference type="Pfam" id="PF13356"/>
    </source>
</evidence>
<dbReference type="OrthoDB" id="9795573at2"/>
<dbReference type="InterPro" id="IPR025166">
    <property type="entry name" value="Integrase_DNA_bind_dom"/>
</dbReference>
<dbReference type="GO" id="GO:0015074">
    <property type="term" value="P:DNA integration"/>
    <property type="evidence" value="ECO:0007669"/>
    <property type="project" value="UniProtKB-KW"/>
</dbReference>
<sequence length="78" mass="8724">MAGKLYKLSAREVSSAKAKLKPYRISDGGGLYLYIRKNGNKSWEFRYAKPTDSKKTFIGIGTFPDITLAEVSFKLTSI</sequence>